<dbReference type="WBParaSite" id="nRc.2.0.1.t19207-RA">
    <property type="protein sequence ID" value="nRc.2.0.1.t19207-RA"/>
    <property type="gene ID" value="nRc.2.0.1.g19207"/>
</dbReference>
<dbReference type="Proteomes" id="UP000887565">
    <property type="component" value="Unplaced"/>
</dbReference>
<proteinExistence type="predicted"/>
<feature type="region of interest" description="Disordered" evidence="1">
    <location>
        <begin position="1"/>
        <end position="24"/>
    </location>
</feature>
<sequence>MIINKNMSKDTEKRKLEKTEEKTDTGAKVIGTKIAAAQTAIAEMTKCRTGYRQNRGTETSLSVLCINFTIVNP</sequence>
<evidence type="ECO:0000313" key="3">
    <source>
        <dbReference type="WBParaSite" id="nRc.2.0.1.t19207-RA"/>
    </source>
</evidence>
<organism evidence="2 3">
    <name type="scientific">Romanomermis culicivorax</name>
    <name type="common">Nematode worm</name>
    <dbReference type="NCBI Taxonomy" id="13658"/>
    <lineage>
        <taxon>Eukaryota</taxon>
        <taxon>Metazoa</taxon>
        <taxon>Ecdysozoa</taxon>
        <taxon>Nematoda</taxon>
        <taxon>Enoplea</taxon>
        <taxon>Dorylaimia</taxon>
        <taxon>Mermithida</taxon>
        <taxon>Mermithoidea</taxon>
        <taxon>Mermithidae</taxon>
        <taxon>Romanomermis</taxon>
    </lineage>
</organism>
<keyword evidence="2" id="KW-1185">Reference proteome</keyword>
<reference evidence="3" key="1">
    <citation type="submission" date="2022-11" db="UniProtKB">
        <authorList>
            <consortium name="WormBaseParasite"/>
        </authorList>
    </citation>
    <scope>IDENTIFICATION</scope>
</reference>
<evidence type="ECO:0000313" key="2">
    <source>
        <dbReference type="Proteomes" id="UP000887565"/>
    </source>
</evidence>
<name>A0A915J0I9_ROMCU</name>
<dbReference type="AlphaFoldDB" id="A0A915J0I9"/>
<feature type="compositionally biased region" description="Basic and acidic residues" evidence="1">
    <location>
        <begin position="7"/>
        <end position="24"/>
    </location>
</feature>
<protein>
    <submittedName>
        <fullName evidence="3">Uncharacterized protein</fullName>
    </submittedName>
</protein>
<accession>A0A915J0I9</accession>
<evidence type="ECO:0000256" key="1">
    <source>
        <dbReference type="SAM" id="MobiDB-lite"/>
    </source>
</evidence>